<dbReference type="PANTHER" id="PTHR28663">
    <property type="entry name" value="COILED-COIL DOMAIN-CONTAINING PROTEIN 173"/>
    <property type="match status" value="1"/>
</dbReference>
<gene>
    <name evidence="5" type="ORF">CVLEPA_LOCUS3014</name>
</gene>
<dbReference type="Pfam" id="PF13868">
    <property type="entry name" value="TPH"/>
    <property type="match status" value="1"/>
</dbReference>
<dbReference type="InterPro" id="IPR043597">
    <property type="entry name" value="TPH_dom"/>
</dbReference>
<sequence length="490" mass="58290">MATVQNANFIQYGRRAGKSKPKSAKKARETENDSEQGVMIGPMAALDGTDLRQIKVLPRQEWDRIQQSLHSNEREMERIRQVRAEKETLHAESKEIVQNWSNTIAGQRQMKLQARKLREAKEEENRVKIDIEEAQFQASKRKEAIEKAKTTQYYQTDRIKSFHGALLLTEVLKEREAQVELKKQKEASSVGKDQELLKHYREEYERGTIEDQKNAKDRYLERKKVAEYQKMQTREHDVQREKEKVDDKREGVELQKLAKLHEWEQKKLEEVRKKEKMNIMQSHKDHVLNKAAIHALEEQKEEEEEEEIRLFAAAKKRMLKLRKEKEAHLFKEVMDHKDRMTNRLAAQLKQKVDDEDVRIKKATEEKEMKLQREIAQKQEKLQQDLAAITAHRNEQLALKEQKTKEDRQNALEHQEMKLEADQVFAAKQAERRKNQRETNKKLQEFHLEQVNERAAKERGGREDDLYHDEKLLQLHSIEEEQFQQYANKVI</sequence>
<keyword evidence="6" id="KW-1185">Reference proteome</keyword>
<feature type="coiled-coil region" evidence="2">
    <location>
        <begin position="345"/>
        <end position="380"/>
    </location>
</feature>
<evidence type="ECO:0000256" key="1">
    <source>
        <dbReference type="ARBA" id="ARBA00023054"/>
    </source>
</evidence>
<accession>A0ABP0F176</accession>
<feature type="compositionally biased region" description="Basic residues" evidence="3">
    <location>
        <begin position="15"/>
        <end position="25"/>
    </location>
</feature>
<evidence type="ECO:0000256" key="2">
    <source>
        <dbReference type="SAM" id="Coils"/>
    </source>
</evidence>
<protein>
    <recommendedName>
        <fullName evidence="4">Trichohyalin-plectin-homology domain-containing protein</fullName>
    </recommendedName>
</protein>
<name>A0ABP0F176_CLALP</name>
<reference evidence="5 6" key="1">
    <citation type="submission" date="2024-02" db="EMBL/GenBank/DDBJ databases">
        <authorList>
            <person name="Daric V."/>
            <person name="Darras S."/>
        </authorList>
    </citation>
    <scope>NUCLEOTIDE SEQUENCE [LARGE SCALE GENOMIC DNA]</scope>
</reference>
<feature type="region of interest" description="Disordered" evidence="3">
    <location>
        <begin position="426"/>
        <end position="464"/>
    </location>
</feature>
<dbReference type="InterPro" id="IPR039986">
    <property type="entry name" value="CFAP210"/>
</dbReference>
<dbReference type="PANTHER" id="PTHR28663:SF1">
    <property type="entry name" value="CILIA- AND FLAGELLA- ASSOCIATED PROTEIN 210"/>
    <property type="match status" value="1"/>
</dbReference>
<organism evidence="5 6">
    <name type="scientific">Clavelina lepadiformis</name>
    <name type="common">Light-bulb sea squirt</name>
    <name type="synonym">Ascidia lepadiformis</name>
    <dbReference type="NCBI Taxonomy" id="159417"/>
    <lineage>
        <taxon>Eukaryota</taxon>
        <taxon>Metazoa</taxon>
        <taxon>Chordata</taxon>
        <taxon>Tunicata</taxon>
        <taxon>Ascidiacea</taxon>
        <taxon>Aplousobranchia</taxon>
        <taxon>Clavelinidae</taxon>
        <taxon>Clavelina</taxon>
    </lineage>
</organism>
<comment type="caution">
    <text evidence="5">The sequence shown here is derived from an EMBL/GenBank/DDBJ whole genome shotgun (WGS) entry which is preliminary data.</text>
</comment>
<dbReference type="Proteomes" id="UP001642483">
    <property type="component" value="Unassembled WGS sequence"/>
</dbReference>
<evidence type="ECO:0000259" key="4">
    <source>
        <dbReference type="Pfam" id="PF13868"/>
    </source>
</evidence>
<feature type="coiled-coil region" evidence="2">
    <location>
        <begin position="254"/>
        <end position="316"/>
    </location>
</feature>
<keyword evidence="1 2" id="KW-0175">Coiled coil</keyword>
<evidence type="ECO:0000313" key="5">
    <source>
        <dbReference type="EMBL" id="CAK8673201.1"/>
    </source>
</evidence>
<evidence type="ECO:0000313" key="6">
    <source>
        <dbReference type="Proteomes" id="UP001642483"/>
    </source>
</evidence>
<feature type="compositionally biased region" description="Basic and acidic residues" evidence="3">
    <location>
        <begin position="428"/>
        <end position="464"/>
    </location>
</feature>
<evidence type="ECO:0000256" key="3">
    <source>
        <dbReference type="SAM" id="MobiDB-lite"/>
    </source>
</evidence>
<dbReference type="EMBL" id="CAWYQH010000002">
    <property type="protein sequence ID" value="CAK8673201.1"/>
    <property type="molecule type" value="Genomic_DNA"/>
</dbReference>
<feature type="coiled-coil region" evidence="2">
    <location>
        <begin position="72"/>
        <end position="137"/>
    </location>
</feature>
<proteinExistence type="predicted"/>
<feature type="domain" description="Trichohyalin-plectin-homology" evidence="4">
    <location>
        <begin position="154"/>
        <end position="489"/>
    </location>
</feature>
<feature type="region of interest" description="Disordered" evidence="3">
    <location>
        <begin position="1"/>
        <end position="40"/>
    </location>
</feature>